<evidence type="ECO:0000313" key="3">
    <source>
        <dbReference type="EMBL" id="GAA4847897.1"/>
    </source>
</evidence>
<gene>
    <name evidence="3" type="ORF">GCM10023235_25890</name>
</gene>
<feature type="compositionally biased region" description="Gly residues" evidence="1">
    <location>
        <begin position="26"/>
        <end position="40"/>
    </location>
</feature>
<proteinExistence type="predicted"/>
<evidence type="ECO:0008006" key="5">
    <source>
        <dbReference type="Google" id="ProtNLM"/>
    </source>
</evidence>
<keyword evidence="2" id="KW-0812">Transmembrane</keyword>
<dbReference type="RefSeq" id="WP_345696964.1">
    <property type="nucleotide sequence ID" value="NZ_BAABIS010000001.1"/>
</dbReference>
<evidence type="ECO:0000313" key="4">
    <source>
        <dbReference type="Proteomes" id="UP001501752"/>
    </source>
</evidence>
<dbReference type="Proteomes" id="UP001501752">
    <property type="component" value="Unassembled WGS sequence"/>
</dbReference>
<protein>
    <recommendedName>
        <fullName evidence="5">Adhesin domain-containing protein</fullName>
    </recommendedName>
</protein>
<organism evidence="3 4">
    <name type="scientific">Kitasatospora terrestris</name>
    <dbReference type="NCBI Taxonomy" id="258051"/>
    <lineage>
        <taxon>Bacteria</taxon>
        <taxon>Bacillati</taxon>
        <taxon>Actinomycetota</taxon>
        <taxon>Actinomycetes</taxon>
        <taxon>Kitasatosporales</taxon>
        <taxon>Streptomycetaceae</taxon>
        <taxon>Kitasatospora</taxon>
    </lineage>
</organism>
<feature type="region of interest" description="Disordered" evidence="1">
    <location>
        <begin position="1"/>
        <end position="61"/>
    </location>
</feature>
<reference evidence="4" key="1">
    <citation type="journal article" date="2019" name="Int. J. Syst. Evol. Microbiol.">
        <title>The Global Catalogue of Microorganisms (GCM) 10K type strain sequencing project: providing services to taxonomists for standard genome sequencing and annotation.</title>
        <authorList>
            <consortium name="The Broad Institute Genomics Platform"/>
            <consortium name="The Broad Institute Genome Sequencing Center for Infectious Disease"/>
            <person name="Wu L."/>
            <person name="Ma J."/>
        </authorList>
    </citation>
    <scope>NUCLEOTIDE SEQUENCE [LARGE SCALE GENOMIC DNA]</scope>
    <source>
        <strain evidence="4">JCM 13006</strain>
    </source>
</reference>
<keyword evidence="4" id="KW-1185">Reference proteome</keyword>
<feature type="compositionally biased region" description="Low complexity" evidence="1">
    <location>
        <begin position="8"/>
        <end position="25"/>
    </location>
</feature>
<keyword evidence="2" id="KW-1133">Transmembrane helix</keyword>
<accession>A0ABP9DMK9</accession>
<feature type="transmembrane region" description="Helical" evidence="2">
    <location>
        <begin position="73"/>
        <end position="94"/>
    </location>
</feature>
<feature type="compositionally biased region" description="Low complexity" evidence="1">
    <location>
        <begin position="41"/>
        <end position="58"/>
    </location>
</feature>
<evidence type="ECO:0000256" key="2">
    <source>
        <dbReference type="SAM" id="Phobius"/>
    </source>
</evidence>
<sequence>MTPPEHVTTTTGAATTSATTSIGTDTGTGTGTDTGTGTGTGTATAGRAGRTARATSTGPEAAQPLTAARGWRLVAGLVLTVAVLAGAVLAWSQLAQQEERHRQSYAEPIHTVEVDGGAANVAVSAGDDGRVVVDELVGWVLGRPTVSQEVTGDTLKVSVDCPHGAAVLGCAATVDITVPASTALRVATRSGRAAIRGISGEVHASTEEGRLELRDLAGRLWVKSDAGQIDGKGLSSQTVELAADSGQSVLDFARPPEVVKARLASGPLIVGLPDDGAGYRIESLTIDGRLAVARGIEDTTAPRLLDLSTATAPISITRGKATASAH</sequence>
<evidence type="ECO:0000256" key="1">
    <source>
        <dbReference type="SAM" id="MobiDB-lite"/>
    </source>
</evidence>
<comment type="caution">
    <text evidence="3">The sequence shown here is derived from an EMBL/GenBank/DDBJ whole genome shotgun (WGS) entry which is preliminary data.</text>
</comment>
<keyword evidence="2" id="KW-0472">Membrane</keyword>
<name>A0ABP9DMK9_9ACTN</name>
<dbReference type="EMBL" id="BAABIS010000001">
    <property type="protein sequence ID" value="GAA4847897.1"/>
    <property type="molecule type" value="Genomic_DNA"/>
</dbReference>